<dbReference type="EMBL" id="BDIP01005171">
    <property type="protein sequence ID" value="GIQ89556.1"/>
    <property type="molecule type" value="Genomic_DNA"/>
</dbReference>
<evidence type="ECO:0000313" key="3">
    <source>
        <dbReference type="EMBL" id="GIQ89556.1"/>
    </source>
</evidence>
<dbReference type="Proteomes" id="UP000265618">
    <property type="component" value="Unassembled WGS sequence"/>
</dbReference>
<dbReference type="AlphaFoldDB" id="A0A9K3D7F3"/>
<evidence type="ECO:0000256" key="1">
    <source>
        <dbReference type="ARBA" id="ARBA00007837"/>
    </source>
</evidence>
<evidence type="ECO:0000313" key="4">
    <source>
        <dbReference type="Proteomes" id="UP000265618"/>
    </source>
</evidence>
<proteinExistence type="inferred from homology"/>
<name>A0A9K3D7F3_9EUKA</name>
<feature type="domain" description="Pyruvate phosphate dikinase AMP/ATP-binding" evidence="2">
    <location>
        <begin position="11"/>
        <end position="74"/>
    </location>
</feature>
<keyword evidence="4" id="KW-1185">Reference proteome</keyword>
<protein>
    <recommendedName>
        <fullName evidence="2">Pyruvate phosphate dikinase AMP/ATP-binding domain-containing protein</fullName>
    </recommendedName>
</protein>
<organism evidence="3 4">
    <name type="scientific">Kipferlia bialata</name>
    <dbReference type="NCBI Taxonomy" id="797122"/>
    <lineage>
        <taxon>Eukaryota</taxon>
        <taxon>Metamonada</taxon>
        <taxon>Carpediemonas-like organisms</taxon>
        <taxon>Kipferlia</taxon>
    </lineage>
</organism>
<dbReference type="Pfam" id="PF01326">
    <property type="entry name" value="PPDK_N"/>
    <property type="match status" value="1"/>
</dbReference>
<reference evidence="3 4" key="1">
    <citation type="journal article" date="2018" name="PLoS ONE">
        <title>The draft genome of Kipferlia bialata reveals reductive genome evolution in fornicate parasites.</title>
        <authorList>
            <person name="Tanifuji G."/>
            <person name="Takabayashi S."/>
            <person name="Kume K."/>
            <person name="Takagi M."/>
            <person name="Nakayama T."/>
            <person name="Kamikawa R."/>
            <person name="Inagaki Y."/>
            <person name="Hashimoto T."/>
        </authorList>
    </citation>
    <scope>NUCLEOTIDE SEQUENCE [LARGE SCALE GENOMIC DNA]</scope>
    <source>
        <strain evidence="3">NY0173</strain>
    </source>
</reference>
<evidence type="ECO:0000259" key="2">
    <source>
        <dbReference type="Pfam" id="PF01326"/>
    </source>
</evidence>
<sequence>MIASSSVTDVSLVGGKAASLAHVSGTAVFPVPGFFTVTTRAYNAYVTPEVRETVRNIISMSPDASSAQTSVDALFQALPLSDQFK</sequence>
<dbReference type="GO" id="GO:0016301">
    <property type="term" value="F:kinase activity"/>
    <property type="evidence" value="ECO:0007669"/>
    <property type="project" value="InterPro"/>
</dbReference>
<accession>A0A9K3D7F3</accession>
<gene>
    <name evidence="3" type="ORF">KIPB_012055</name>
</gene>
<comment type="similarity">
    <text evidence="1">Belongs to the PEP-utilizing enzyme family.</text>
</comment>
<dbReference type="InterPro" id="IPR013815">
    <property type="entry name" value="ATP_grasp_subdomain_1"/>
</dbReference>
<dbReference type="Gene3D" id="3.30.1490.20">
    <property type="entry name" value="ATP-grasp fold, A domain"/>
    <property type="match status" value="1"/>
</dbReference>
<comment type="caution">
    <text evidence="3">The sequence shown here is derived from an EMBL/GenBank/DDBJ whole genome shotgun (WGS) entry which is preliminary data.</text>
</comment>
<dbReference type="InterPro" id="IPR002192">
    <property type="entry name" value="PPDK_AMP/ATP-bd"/>
</dbReference>
<feature type="non-terminal residue" evidence="3">
    <location>
        <position position="85"/>
    </location>
</feature>
<dbReference type="GO" id="GO:0005524">
    <property type="term" value="F:ATP binding"/>
    <property type="evidence" value="ECO:0007669"/>
    <property type="project" value="InterPro"/>
</dbReference>
<dbReference type="SUPFAM" id="SSF56059">
    <property type="entry name" value="Glutathione synthetase ATP-binding domain-like"/>
    <property type="match status" value="1"/>
</dbReference>